<organism evidence="1 4">
    <name type="scientific">Brenneria izbisi</name>
    <dbReference type="NCBI Taxonomy" id="2939450"/>
    <lineage>
        <taxon>Bacteria</taxon>
        <taxon>Pseudomonadati</taxon>
        <taxon>Pseudomonadota</taxon>
        <taxon>Gammaproteobacteria</taxon>
        <taxon>Enterobacterales</taxon>
        <taxon>Pectobacteriaceae</taxon>
        <taxon>Brenneria</taxon>
    </lineage>
</organism>
<dbReference type="EMBL" id="JAMPJT010000006">
    <property type="protein sequence ID" value="MCV9879099.1"/>
    <property type="molecule type" value="Genomic_DNA"/>
</dbReference>
<gene>
    <name evidence="1" type="ORF">NC803_09570</name>
    <name evidence="2" type="ORF">NC856_11365</name>
</gene>
<proteinExistence type="predicted"/>
<accession>A0AA42C5B2</accession>
<evidence type="ECO:0000313" key="3">
    <source>
        <dbReference type="Proteomes" id="UP001165568"/>
    </source>
</evidence>
<protein>
    <submittedName>
        <fullName evidence="1">Uncharacterized protein</fullName>
    </submittedName>
</protein>
<dbReference type="Proteomes" id="UP001165568">
    <property type="component" value="Unassembled WGS sequence"/>
</dbReference>
<evidence type="ECO:0000313" key="2">
    <source>
        <dbReference type="EMBL" id="MCV9882867.1"/>
    </source>
</evidence>
<comment type="caution">
    <text evidence="1">The sequence shown here is derived from an EMBL/GenBank/DDBJ whole genome shotgun (WGS) entry which is preliminary data.</text>
</comment>
<name>A0AA42C5B2_9GAMM</name>
<dbReference type="AlphaFoldDB" id="A0AA42C5B2"/>
<evidence type="ECO:0000313" key="1">
    <source>
        <dbReference type="EMBL" id="MCV9879099.1"/>
    </source>
</evidence>
<dbReference type="RefSeq" id="WP_264090544.1">
    <property type="nucleotide sequence ID" value="NZ_JAMPJT010000006.1"/>
</dbReference>
<keyword evidence="3" id="KW-1185">Reference proteome</keyword>
<evidence type="ECO:0000313" key="4">
    <source>
        <dbReference type="Proteomes" id="UP001165569"/>
    </source>
</evidence>
<dbReference type="Proteomes" id="UP001165569">
    <property type="component" value="Unassembled WGS sequence"/>
</dbReference>
<sequence length="303" mass="33969">MINASHNRYFPGGVTVNPLEHFNQEPVVKLHEAVSAQELGIGAYEGKHIRVNSSTMEHLQLAQETLRKTKMMMPYGAGNQKVEMVYTGGESSARVKMHRETTEKAAAIPNALMAARYQAGNCNEMADVSYTLLAQKQINAPVLLLNDNDWDHIYVLIGDPRDQTWGEKNTVVVDPWVRYPAATTLDQSIKRNPSSTIQYQRAPNAAPLPIAQELNSINHISTAEVDQFLTARQYPQIGANLLQRFYQPIIVARMSDEKIVAKDPSTRYSSDNVNARTMDDIAQSTVSHQLAAQQVWNNLPNRW</sequence>
<dbReference type="EMBL" id="JAMPJU010000007">
    <property type="protein sequence ID" value="MCV9882867.1"/>
    <property type="molecule type" value="Genomic_DNA"/>
</dbReference>
<reference evidence="1" key="1">
    <citation type="submission" date="2022-04" db="EMBL/GenBank/DDBJ databases">
        <title>Brenneria sp. isolated from walnut trees in Serbia.</title>
        <authorList>
            <person name="Gasic K."/>
            <person name="Zlatkovic N."/>
            <person name="Kuzmanovic N."/>
        </authorList>
    </citation>
    <scope>NUCLEOTIDE SEQUENCE</scope>
    <source>
        <strain evidence="2">KBI 423</strain>
        <strain evidence="1">KBI 447</strain>
    </source>
</reference>